<organism evidence="3">
    <name type="scientific">marine metagenome</name>
    <dbReference type="NCBI Taxonomy" id="408172"/>
    <lineage>
        <taxon>unclassified sequences</taxon>
        <taxon>metagenomes</taxon>
        <taxon>ecological metagenomes</taxon>
    </lineage>
</organism>
<dbReference type="PANTHER" id="PTHR30001:SF1">
    <property type="entry name" value="RIBONUCLEASE E_G-LIKE PROTEIN, CHLOROPLASTIC"/>
    <property type="match status" value="1"/>
</dbReference>
<protein>
    <submittedName>
        <fullName evidence="3">Uncharacterized protein</fullName>
    </submittedName>
</protein>
<gene>
    <name evidence="3" type="ORF">METZ01_LOCUS431988</name>
</gene>
<dbReference type="SUPFAM" id="SSF50249">
    <property type="entry name" value="Nucleic acid-binding proteins"/>
    <property type="match status" value="1"/>
</dbReference>
<accession>A0A382Y7D3</accession>
<dbReference type="InterPro" id="IPR012340">
    <property type="entry name" value="NA-bd_OB-fold"/>
</dbReference>
<evidence type="ECO:0000313" key="3">
    <source>
        <dbReference type="EMBL" id="SVD79134.1"/>
    </source>
</evidence>
<dbReference type="GO" id="GO:0006364">
    <property type="term" value="P:rRNA processing"/>
    <property type="evidence" value="ECO:0007669"/>
    <property type="project" value="TreeGrafter"/>
</dbReference>
<dbReference type="PANTHER" id="PTHR30001">
    <property type="entry name" value="RIBONUCLEASE"/>
    <property type="match status" value="1"/>
</dbReference>
<dbReference type="InterPro" id="IPR004659">
    <property type="entry name" value="RNase_E/G"/>
</dbReference>
<reference evidence="3" key="1">
    <citation type="submission" date="2018-05" db="EMBL/GenBank/DDBJ databases">
        <authorList>
            <person name="Lanie J.A."/>
            <person name="Ng W.-L."/>
            <person name="Kazmierczak K.M."/>
            <person name="Andrzejewski T.M."/>
            <person name="Davidsen T.M."/>
            <person name="Wayne K.J."/>
            <person name="Tettelin H."/>
            <person name="Glass J.I."/>
            <person name="Rusch D."/>
            <person name="Podicherti R."/>
            <person name="Tsui H.-C.T."/>
            <person name="Winkler M.E."/>
        </authorList>
    </citation>
    <scope>NUCLEOTIDE SEQUENCE</scope>
</reference>
<feature type="region of interest" description="Disordered" evidence="2">
    <location>
        <begin position="100"/>
        <end position="161"/>
    </location>
</feature>
<name>A0A382Y7D3_9ZZZZ</name>
<dbReference type="GO" id="GO:0005737">
    <property type="term" value="C:cytoplasm"/>
    <property type="evidence" value="ECO:0007669"/>
    <property type="project" value="TreeGrafter"/>
</dbReference>
<evidence type="ECO:0000256" key="1">
    <source>
        <dbReference type="ARBA" id="ARBA00022722"/>
    </source>
</evidence>
<keyword evidence="1" id="KW-0378">Hydrolase</keyword>
<feature type="compositionally biased region" description="Basic and acidic residues" evidence="2">
    <location>
        <begin position="100"/>
        <end position="116"/>
    </location>
</feature>
<sequence>MEKNLYIDASHPDETRVVLKSKNHIEEYEYENKNKLHIKNNIYLGKVSRVEPSLQAAFVNYGKQRQGFLAFNDIQTDYYQIPHDDKKKLKKEEENLRLELKEKSNNAEENERHAGELSESQTVDENKNVSNATNEKPKEENSILEKNNYFNELKRRHGIRR</sequence>
<dbReference type="EMBL" id="UINC01173503">
    <property type="protein sequence ID" value="SVD79134.1"/>
    <property type="molecule type" value="Genomic_DNA"/>
</dbReference>
<dbReference type="GO" id="GO:0003723">
    <property type="term" value="F:RNA binding"/>
    <property type="evidence" value="ECO:0007669"/>
    <property type="project" value="InterPro"/>
</dbReference>
<feature type="non-terminal residue" evidence="3">
    <location>
        <position position="161"/>
    </location>
</feature>
<dbReference type="Gene3D" id="2.40.50.140">
    <property type="entry name" value="Nucleic acid-binding proteins"/>
    <property type="match status" value="1"/>
</dbReference>
<dbReference type="AlphaFoldDB" id="A0A382Y7D3"/>
<keyword evidence="1" id="KW-0540">Nuclease</keyword>
<dbReference type="GO" id="GO:0004540">
    <property type="term" value="F:RNA nuclease activity"/>
    <property type="evidence" value="ECO:0007669"/>
    <property type="project" value="InterPro"/>
</dbReference>
<proteinExistence type="predicted"/>
<feature type="compositionally biased region" description="Polar residues" evidence="2">
    <location>
        <begin position="118"/>
        <end position="134"/>
    </location>
</feature>
<evidence type="ECO:0000256" key="2">
    <source>
        <dbReference type="SAM" id="MobiDB-lite"/>
    </source>
</evidence>